<reference evidence="2" key="1">
    <citation type="journal article" date="2013" name="J. Plant Res.">
        <title>Effect of fungi and light on seed germination of three Opuntia species from semiarid lands of central Mexico.</title>
        <authorList>
            <person name="Delgado-Sanchez P."/>
            <person name="Jimenez-Bremont J.F."/>
            <person name="Guerrero-Gonzalez Mde L."/>
            <person name="Flores J."/>
        </authorList>
    </citation>
    <scope>NUCLEOTIDE SEQUENCE</scope>
    <source>
        <tissue evidence="2">Cladode</tissue>
    </source>
</reference>
<dbReference type="GO" id="GO:0072542">
    <property type="term" value="F:protein phosphatase activator activity"/>
    <property type="evidence" value="ECO:0007669"/>
    <property type="project" value="TreeGrafter"/>
</dbReference>
<proteinExistence type="predicted"/>
<dbReference type="GO" id="GO:0005654">
    <property type="term" value="C:nucleoplasm"/>
    <property type="evidence" value="ECO:0007669"/>
    <property type="project" value="TreeGrafter"/>
</dbReference>
<organism evidence="2">
    <name type="scientific">Opuntia streptacantha</name>
    <name type="common">Prickly pear cactus</name>
    <name type="synonym">Opuntia cardona</name>
    <dbReference type="NCBI Taxonomy" id="393608"/>
    <lineage>
        <taxon>Eukaryota</taxon>
        <taxon>Viridiplantae</taxon>
        <taxon>Streptophyta</taxon>
        <taxon>Embryophyta</taxon>
        <taxon>Tracheophyta</taxon>
        <taxon>Spermatophyta</taxon>
        <taxon>Magnoliopsida</taxon>
        <taxon>eudicotyledons</taxon>
        <taxon>Gunneridae</taxon>
        <taxon>Pentapetalae</taxon>
        <taxon>Caryophyllales</taxon>
        <taxon>Cactineae</taxon>
        <taxon>Cactaceae</taxon>
        <taxon>Opuntioideae</taxon>
        <taxon>Opuntia</taxon>
    </lineage>
</organism>
<dbReference type="GO" id="GO:0030289">
    <property type="term" value="C:protein phosphatase 4 complex"/>
    <property type="evidence" value="ECO:0007669"/>
    <property type="project" value="TreeGrafter"/>
</dbReference>
<dbReference type="Pfam" id="PF22972">
    <property type="entry name" value="EVH1_PP4R3"/>
    <property type="match status" value="1"/>
</dbReference>
<dbReference type="Gene3D" id="2.30.29.30">
    <property type="entry name" value="Pleckstrin-homology domain (PH domain)/Phosphotyrosine-binding domain (PTB)"/>
    <property type="match status" value="1"/>
</dbReference>
<evidence type="ECO:0000259" key="1">
    <source>
        <dbReference type="Pfam" id="PF22972"/>
    </source>
</evidence>
<feature type="domain" description="PP4R3 EVH1-like" evidence="1">
    <location>
        <begin position="16"/>
        <end position="113"/>
    </location>
</feature>
<dbReference type="InterPro" id="IPR055236">
    <property type="entry name" value="EVH1_PP4R3"/>
</dbReference>
<accession>A0A7C9EDQ6</accession>
<evidence type="ECO:0000313" key="2">
    <source>
        <dbReference type="EMBL" id="MBA4659728.1"/>
    </source>
</evidence>
<dbReference type="SUPFAM" id="SSF50729">
    <property type="entry name" value="PH domain-like"/>
    <property type="match status" value="1"/>
</dbReference>
<name>A0A7C9EDQ6_OPUST</name>
<dbReference type="AlphaFoldDB" id="A0A7C9EDQ6"/>
<reference evidence="2" key="2">
    <citation type="submission" date="2020-07" db="EMBL/GenBank/DDBJ databases">
        <authorList>
            <person name="Vera ALvarez R."/>
            <person name="Arias-Moreno D.M."/>
            <person name="Jimenez-Jacinto V."/>
            <person name="Jimenez-Bremont J.F."/>
            <person name="Swaminathan K."/>
            <person name="Moose S.P."/>
            <person name="Guerrero-Gonzalez M.L."/>
            <person name="Marino-Ramirez L."/>
            <person name="Landsman D."/>
            <person name="Rodriguez-Kessler M."/>
            <person name="Delgado-Sanchez P."/>
        </authorList>
    </citation>
    <scope>NUCLEOTIDE SEQUENCE</scope>
    <source>
        <tissue evidence="2">Cladode</tissue>
    </source>
</reference>
<dbReference type="PANTHER" id="PTHR23318:SF0">
    <property type="entry name" value="SERINE_THREONINE-PROTEIN PHOSPHATASE 4 REGULATORY SUBUNIT 3"/>
    <property type="match status" value="1"/>
</dbReference>
<protein>
    <recommendedName>
        <fullName evidence="1">PP4R3 EVH1-like domain-containing protein</fullName>
    </recommendedName>
</protein>
<dbReference type="InterPro" id="IPR011993">
    <property type="entry name" value="PH-like_dom_sf"/>
</dbReference>
<dbReference type="PANTHER" id="PTHR23318">
    <property type="entry name" value="ATP SYNTHASE GAMMA-RELATED"/>
    <property type="match status" value="1"/>
</dbReference>
<dbReference type="InterPro" id="IPR051137">
    <property type="entry name" value="PP4R3-like"/>
</dbReference>
<dbReference type="EMBL" id="GISG01204928">
    <property type="protein sequence ID" value="MBA4659728.1"/>
    <property type="molecule type" value="Transcribed_RNA"/>
</dbReference>
<sequence length="114" mass="13575">MENRRQKDNLDIGQTRRVKVYRMVEEGKWDDHGTGHITVDYIERSEDFGLFVYAEEDNEILLLHRISPDDIYRKQEDTIISWRDPECSTELALSFQESAGCSYIWDQICNEQRN</sequence>